<proteinExistence type="predicted"/>
<gene>
    <name evidence="1" type="ORF">BDY19DRAFT_892908</name>
</gene>
<keyword evidence="2" id="KW-1185">Reference proteome</keyword>
<accession>A0ACB8U0K2</accession>
<dbReference type="Proteomes" id="UP001055072">
    <property type="component" value="Unassembled WGS sequence"/>
</dbReference>
<reference evidence="1" key="1">
    <citation type="journal article" date="2021" name="Environ. Microbiol.">
        <title>Gene family expansions and transcriptome signatures uncover fungal adaptations to wood decay.</title>
        <authorList>
            <person name="Hage H."/>
            <person name="Miyauchi S."/>
            <person name="Viragh M."/>
            <person name="Drula E."/>
            <person name="Min B."/>
            <person name="Chaduli D."/>
            <person name="Navarro D."/>
            <person name="Favel A."/>
            <person name="Norest M."/>
            <person name="Lesage-Meessen L."/>
            <person name="Balint B."/>
            <person name="Merenyi Z."/>
            <person name="de Eugenio L."/>
            <person name="Morin E."/>
            <person name="Martinez A.T."/>
            <person name="Baldrian P."/>
            <person name="Stursova M."/>
            <person name="Martinez M.J."/>
            <person name="Novotny C."/>
            <person name="Magnuson J.K."/>
            <person name="Spatafora J.W."/>
            <person name="Maurice S."/>
            <person name="Pangilinan J."/>
            <person name="Andreopoulos W."/>
            <person name="LaButti K."/>
            <person name="Hundley H."/>
            <person name="Na H."/>
            <person name="Kuo A."/>
            <person name="Barry K."/>
            <person name="Lipzen A."/>
            <person name="Henrissat B."/>
            <person name="Riley R."/>
            <person name="Ahrendt S."/>
            <person name="Nagy L.G."/>
            <person name="Grigoriev I.V."/>
            <person name="Martin F."/>
            <person name="Rosso M.N."/>
        </authorList>
    </citation>
    <scope>NUCLEOTIDE SEQUENCE</scope>
    <source>
        <strain evidence="1">CBS 384.51</strain>
    </source>
</reference>
<organism evidence="1 2">
    <name type="scientific">Irpex rosettiformis</name>
    <dbReference type="NCBI Taxonomy" id="378272"/>
    <lineage>
        <taxon>Eukaryota</taxon>
        <taxon>Fungi</taxon>
        <taxon>Dikarya</taxon>
        <taxon>Basidiomycota</taxon>
        <taxon>Agaricomycotina</taxon>
        <taxon>Agaricomycetes</taxon>
        <taxon>Polyporales</taxon>
        <taxon>Irpicaceae</taxon>
        <taxon>Irpex</taxon>
    </lineage>
</organism>
<evidence type="ECO:0000313" key="1">
    <source>
        <dbReference type="EMBL" id="KAI0087609.1"/>
    </source>
</evidence>
<dbReference type="EMBL" id="MU274917">
    <property type="protein sequence ID" value="KAI0087609.1"/>
    <property type="molecule type" value="Genomic_DNA"/>
</dbReference>
<comment type="caution">
    <text evidence="1">The sequence shown here is derived from an EMBL/GenBank/DDBJ whole genome shotgun (WGS) entry which is preliminary data.</text>
</comment>
<sequence>MLHFPPARVATGILLSIFQIIQDLQSNRDECYRLARRCLKLLTDLRDAMSGHWEDSPESLLKSITKFEGVLQTIHDDLKKEAEQKWHSRLMRKNTIQTALGEYNVLVDDAARSFQITTLIHLHHAIGRTAASSSRSTPAVIQGTLPATDVSDIFSDRSVICDTPVSDYIAWFTYTDYIPQSSITFSDRDLVSYPPSERPSSSDFSILESSTIEMAVPAAIIFEKAGEDVARKIDILDDKGFRRYHQSEITVTGSSKIRSGWWAGGQDVQLNGRRLMMLPYDGPYNQAAKRWLRDVKALQNVHHPNLPQMVGYSGTDTPTPFILLANVQTRLPQARVQDAIKNASLLDCARLLIRFYKDVFDAAIYMQRQLSLTDSKIQDYVEYSSFRIEGYDSMIMGLPPPEVHNMISYRNFGLAHSIRDIFIQASCKNTSAYAVCDSVSRELQMKINHLGLLVRSIFPSGDDSFHEATTRLDELLVDDDNEEAEPLTLPMIRMAAIRARTHGQSWANNFCQAHQFAVGDIGYVPNGDRKIECERERWKDFVRIGNVLQDGIVELEVTEHATGRKMRFEHGRFDREELQPFELPGGVYGWPLVMEAGTRQNVQVVHERVIRYVSDAWKTLLSYAPRLAEQHGVKPQDLILITCAGIDQRFIMHDTRHVPPPHPSSYFHNHQMHGHRPHFQSPFGGIHPHHQHQFHLPSAPGFGPPPPAIFYAFTSIAEEFGMTVSDSPVYLPPVLQARRPPMPKQCVWGAEGVHGFINYVQLHEEDFR</sequence>
<protein>
    <submittedName>
        <fullName evidence="1">Uncharacterized protein</fullName>
    </submittedName>
</protein>
<evidence type="ECO:0000313" key="2">
    <source>
        <dbReference type="Proteomes" id="UP001055072"/>
    </source>
</evidence>
<name>A0ACB8U0K2_9APHY</name>